<evidence type="ECO:0000313" key="4">
    <source>
        <dbReference type="EMBL" id="WLR42207.1"/>
    </source>
</evidence>
<dbReference type="PANTHER" id="PTHR46825:SF11">
    <property type="entry name" value="PENICILLIN-BINDING PROTEIN 4"/>
    <property type="match status" value="1"/>
</dbReference>
<proteinExistence type="predicted"/>
<dbReference type="InterPro" id="IPR050491">
    <property type="entry name" value="AmpC-like"/>
</dbReference>
<dbReference type="EMBL" id="CP129013">
    <property type="protein sequence ID" value="WLR42207.1"/>
    <property type="molecule type" value="Genomic_DNA"/>
</dbReference>
<name>A0ABY9JS87_9BACI</name>
<dbReference type="RefSeq" id="WP_226542736.1">
    <property type="nucleotide sequence ID" value="NZ_CP129013.1"/>
</dbReference>
<sequence>MNKVNKRYEQLDKVFDFLEQNRLFSGTVLLSEGGNSFYKRAIGKRSFQEKQSVDSIFEIASISKSFTATAIMLLADNGSIRIDDPIKKFFPQLPYRGISIENLLNHTSGLKDYMEWFENEENWNHHKIVNNQDVVNFLETIQPKELFTVNKKWEYCNTGYVLLAETIRLVSNKEYGEFLNENIFTPLNMVNTSTYSQFLDGNLKRFALGFMYDRKKDMNFLPNEIDSHKYVYFLDGVKGDGGIKSTVEDLFKWEKSFYTNKILSKKSVDYMLKPARIKNKTTGYCPGLHKEYGGYGFGWALEEHSHYKKIVFHDGYWAGYGTGLISYRDYHKSIILLGNLDFTKEELNKTSHILALTLEKIFFHEEVNLEPFEQLIQ</sequence>
<keyword evidence="5" id="KW-1185">Reference proteome</keyword>
<keyword evidence="4" id="KW-0378">Hydrolase</keyword>
<dbReference type="EC" id="3.1.1.103" evidence="4"/>
<dbReference type="GO" id="GO:0016787">
    <property type="term" value="F:hydrolase activity"/>
    <property type="evidence" value="ECO:0007669"/>
    <property type="project" value="UniProtKB-KW"/>
</dbReference>
<evidence type="ECO:0000313" key="5">
    <source>
        <dbReference type="Proteomes" id="UP001197974"/>
    </source>
</evidence>
<accession>A0ABY9JS87</accession>
<evidence type="ECO:0000256" key="1">
    <source>
        <dbReference type="ARBA" id="ARBA00004370"/>
    </source>
</evidence>
<gene>
    <name evidence="4" type="ORF">LC087_15910</name>
</gene>
<dbReference type="PANTHER" id="PTHR46825">
    <property type="entry name" value="D-ALANYL-D-ALANINE-CARBOXYPEPTIDASE/ENDOPEPTIDASE AMPH"/>
    <property type="match status" value="1"/>
</dbReference>
<protein>
    <submittedName>
        <fullName evidence="4">Serine hydrolase domain-containing protein</fullName>
        <ecNumber evidence="4">3.1.1.103</ecNumber>
    </submittedName>
</protein>
<dbReference type="Gene3D" id="3.40.710.10">
    <property type="entry name" value="DD-peptidase/beta-lactamase superfamily"/>
    <property type="match status" value="1"/>
</dbReference>
<evidence type="ECO:0000256" key="2">
    <source>
        <dbReference type="ARBA" id="ARBA00023136"/>
    </source>
</evidence>
<dbReference type="Pfam" id="PF00144">
    <property type="entry name" value="Beta-lactamase"/>
    <property type="match status" value="1"/>
</dbReference>
<reference evidence="4 5" key="1">
    <citation type="submission" date="2023-06" db="EMBL/GenBank/DDBJ databases">
        <title>Five Gram-positive bacteria isolated from mangrove sediments in Shenzhen, Guangdong, China.</title>
        <authorList>
            <person name="Yu S."/>
            <person name="Zheng W."/>
            <person name="Huang Y."/>
        </authorList>
    </citation>
    <scope>NUCLEOTIDE SEQUENCE [LARGE SCALE GENOMIC DNA]</scope>
    <source>
        <strain evidence="4 5">SaN35-3</strain>
    </source>
</reference>
<dbReference type="InterPro" id="IPR012338">
    <property type="entry name" value="Beta-lactam/transpept-like"/>
</dbReference>
<feature type="domain" description="Beta-lactamase-related" evidence="3">
    <location>
        <begin position="16"/>
        <end position="349"/>
    </location>
</feature>
<keyword evidence="2" id="KW-0472">Membrane</keyword>
<comment type="subcellular location">
    <subcellularLocation>
        <location evidence="1">Membrane</location>
    </subcellularLocation>
</comment>
<evidence type="ECO:0000259" key="3">
    <source>
        <dbReference type="Pfam" id="PF00144"/>
    </source>
</evidence>
<organism evidence="4 5">
    <name type="scientific">Bacillus carboniphilus</name>
    <dbReference type="NCBI Taxonomy" id="86663"/>
    <lineage>
        <taxon>Bacteria</taxon>
        <taxon>Bacillati</taxon>
        <taxon>Bacillota</taxon>
        <taxon>Bacilli</taxon>
        <taxon>Bacillales</taxon>
        <taxon>Bacillaceae</taxon>
        <taxon>Bacillus</taxon>
    </lineage>
</organism>
<dbReference type="Proteomes" id="UP001197974">
    <property type="component" value="Chromosome"/>
</dbReference>
<dbReference type="InterPro" id="IPR001466">
    <property type="entry name" value="Beta-lactam-related"/>
</dbReference>
<dbReference type="SUPFAM" id="SSF56601">
    <property type="entry name" value="beta-lactamase/transpeptidase-like"/>
    <property type="match status" value="1"/>
</dbReference>